<keyword evidence="1" id="KW-0812">Transmembrane</keyword>
<keyword evidence="1" id="KW-1133">Transmembrane helix</keyword>
<evidence type="ECO:0000313" key="2">
    <source>
        <dbReference type="EMBL" id="GAI92074.1"/>
    </source>
</evidence>
<proteinExistence type="predicted"/>
<evidence type="ECO:0000256" key="1">
    <source>
        <dbReference type="SAM" id="Phobius"/>
    </source>
</evidence>
<name>X1UI93_9ZZZZ</name>
<feature type="transmembrane region" description="Helical" evidence="1">
    <location>
        <begin position="12"/>
        <end position="32"/>
    </location>
</feature>
<keyword evidence="1" id="KW-0472">Membrane</keyword>
<organism evidence="2">
    <name type="scientific">marine sediment metagenome</name>
    <dbReference type="NCBI Taxonomy" id="412755"/>
    <lineage>
        <taxon>unclassified sequences</taxon>
        <taxon>metagenomes</taxon>
        <taxon>ecological metagenomes</taxon>
    </lineage>
</organism>
<reference evidence="2" key="1">
    <citation type="journal article" date="2014" name="Front. Microbiol.">
        <title>High frequency of phylogenetically diverse reductive dehalogenase-homologous genes in deep subseafloor sedimentary metagenomes.</title>
        <authorList>
            <person name="Kawai M."/>
            <person name="Futagami T."/>
            <person name="Toyoda A."/>
            <person name="Takaki Y."/>
            <person name="Nishi S."/>
            <person name="Hori S."/>
            <person name="Arai W."/>
            <person name="Tsubouchi T."/>
            <person name="Morono Y."/>
            <person name="Uchiyama I."/>
            <person name="Ito T."/>
            <person name="Fujiyama A."/>
            <person name="Inagaki F."/>
            <person name="Takami H."/>
        </authorList>
    </citation>
    <scope>NUCLEOTIDE SEQUENCE</scope>
    <source>
        <strain evidence="2">Expedition CK06-06</strain>
    </source>
</reference>
<gene>
    <name evidence="2" type="ORF">S12H4_28759</name>
</gene>
<dbReference type="AlphaFoldDB" id="X1UI93"/>
<comment type="caution">
    <text evidence="2">The sequence shown here is derived from an EMBL/GenBank/DDBJ whole genome shotgun (WGS) entry which is preliminary data.</text>
</comment>
<feature type="transmembrane region" description="Helical" evidence="1">
    <location>
        <begin position="63"/>
        <end position="82"/>
    </location>
</feature>
<accession>X1UI93</accession>
<sequence length="84" mass="9138">MIGDIIEFITKIPAMIEFIIGAFIYLMISSVANEAISDVAQETVCQSTDLASQILCFYSTNPVVAFILTVLTIIGIGIAFRLSF</sequence>
<dbReference type="EMBL" id="BARW01016524">
    <property type="protein sequence ID" value="GAI92074.1"/>
    <property type="molecule type" value="Genomic_DNA"/>
</dbReference>
<protein>
    <submittedName>
        <fullName evidence="2">Uncharacterized protein</fullName>
    </submittedName>
</protein>